<comment type="caution">
    <text evidence="1">The sequence shown here is derived from an EMBL/GenBank/DDBJ whole genome shotgun (WGS) entry which is preliminary data.</text>
</comment>
<dbReference type="AlphaFoldDB" id="D3B6D6"/>
<name>D3B6D6_HETP5</name>
<dbReference type="GeneID" id="31359171"/>
<keyword evidence="2" id="KW-1185">Reference proteome</keyword>
<proteinExistence type="predicted"/>
<sequence>MTPQCLFICRLKAPNLSSVSESIKNSIRKEADNIKELTEKDFPVVLQTVTSLSNSVTNTVTSTVTNTVAQSTIHLSVSQLKDSCQDVDLYNGSLLLRTYEIKRTNDVILAERAEEVDKKIGPLVRT</sequence>
<evidence type="ECO:0000313" key="2">
    <source>
        <dbReference type="Proteomes" id="UP000001396"/>
    </source>
</evidence>
<reference evidence="1 2" key="1">
    <citation type="journal article" date="2011" name="Genome Res.">
        <title>Phylogeny-wide analysis of social amoeba genomes highlights ancient origins for complex intercellular communication.</title>
        <authorList>
            <person name="Heidel A.J."/>
            <person name="Lawal H.M."/>
            <person name="Felder M."/>
            <person name="Schilde C."/>
            <person name="Helps N.R."/>
            <person name="Tunggal B."/>
            <person name="Rivero F."/>
            <person name="John U."/>
            <person name="Schleicher M."/>
            <person name="Eichinger L."/>
            <person name="Platzer M."/>
            <person name="Noegel A.A."/>
            <person name="Schaap P."/>
            <person name="Gloeckner G."/>
        </authorList>
    </citation>
    <scope>NUCLEOTIDE SEQUENCE [LARGE SCALE GENOMIC DNA]</scope>
    <source>
        <strain evidence="2">ATCC 26659 / Pp 5 / PN500</strain>
    </source>
</reference>
<dbReference type="EMBL" id="ADBJ01000017">
    <property type="protein sequence ID" value="EFA82906.1"/>
    <property type="molecule type" value="Genomic_DNA"/>
</dbReference>
<dbReference type="Proteomes" id="UP000001396">
    <property type="component" value="Unassembled WGS sequence"/>
</dbReference>
<dbReference type="RefSeq" id="XP_020435023.1">
    <property type="nucleotide sequence ID" value="XM_020574609.1"/>
</dbReference>
<evidence type="ECO:0000313" key="1">
    <source>
        <dbReference type="EMBL" id="EFA82906.1"/>
    </source>
</evidence>
<gene>
    <name evidence="1" type="ORF">PPL_03684</name>
</gene>
<accession>D3B6D6</accession>
<dbReference type="InParanoid" id="D3B6D6"/>
<protein>
    <submittedName>
        <fullName evidence="1">Uncharacterized protein</fullName>
    </submittedName>
</protein>
<organism evidence="1 2">
    <name type="scientific">Heterostelium pallidum (strain ATCC 26659 / Pp 5 / PN500)</name>
    <name type="common">Cellular slime mold</name>
    <name type="synonym">Polysphondylium pallidum</name>
    <dbReference type="NCBI Taxonomy" id="670386"/>
    <lineage>
        <taxon>Eukaryota</taxon>
        <taxon>Amoebozoa</taxon>
        <taxon>Evosea</taxon>
        <taxon>Eumycetozoa</taxon>
        <taxon>Dictyostelia</taxon>
        <taxon>Acytosteliales</taxon>
        <taxon>Acytosteliaceae</taxon>
        <taxon>Heterostelium</taxon>
    </lineage>
</organism>